<dbReference type="Proteomes" id="UP001218412">
    <property type="component" value="Chromosome"/>
</dbReference>
<proteinExistence type="predicted"/>
<gene>
    <name evidence="3" type="ORF">JHW45_13405</name>
</gene>
<organism evidence="3 4">
    <name type="scientific">Paracoccus stylophorae</name>
    <dbReference type="NCBI Taxonomy" id="659350"/>
    <lineage>
        <taxon>Bacteria</taxon>
        <taxon>Pseudomonadati</taxon>
        <taxon>Pseudomonadota</taxon>
        <taxon>Alphaproteobacteria</taxon>
        <taxon>Rhodobacterales</taxon>
        <taxon>Paracoccaceae</taxon>
        <taxon>Paracoccus</taxon>
    </lineage>
</organism>
<evidence type="ECO:0000256" key="1">
    <source>
        <dbReference type="SAM" id="SignalP"/>
    </source>
</evidence>
<feature type="domain" description="T-Q ester bond containing" evidence="2">
    <location>
        <begin position="41"/>
        <end position="155"/>
    </location>
</feature>
<keyword evidence="1" id="KW-0732">Signal</keyword>
<feature type="signal peptide" evidence="1">
    <location>
        <begin position="1"/>
        <end position="32"/>
    </location>
</feature>
<feature type="chain" id="PRO_5046487355" evidence="1">
    <location>
        <begin position="33"/>
        <end position="303"/>
    </location>
</feature>
<evidence type="ECO:0000313" key="3">
    <source>
        <dbReference type="EMBL" id="WCR10056.1"/>
    </source>
</evidence>
<sequence>MKNIFPSAISRSAAVATFSVGLACSLPFAASAQDAVTLDGVAIDAADDNRFFTRLGGTVRDDVSYSGLQPGQDYTLTAVLIDPATGQEAGQPVSHGFTADAAQGSVSIELPVAPNRTPSNQDFVVALKLFAGPDGSGDPLAEAADPDDADQAIQVHAIQSISVTAADAADGDSMLDPAGGTIAARVQHRNLVAGYSYTIWGQLLSASGQSTAIYASIPEYVPTEMDGEVTLEFTVPEGFEGVRLVPSVGLYHANRVTLGDDGWLTYLPDAPNPVMIASDPDVQAPAKLISIGTPFEDLPADDG</sequence>
<evidence type="ECO:0000313" key="4">
    <source>
        <dbReference type="Proteomes" id="UP001218412"/>
    </source>
</evidence>
<dbReference type="PROSITE" id="PS51257">
    <property type="entry name" value="PROKAR_LIPOPROTEIN"/>
    <property type="match status" value="1"/>
</dbReference>
<dbReference type="Pfam" id="PF18202">
    <property type="entry name" value="TQ"/>
    <property type="match status" value="2"/>
</dbReference>
<dbReference type="Gene3D" id="2.60.40.3930">
    <property type="match status" value="1"/>
</dbReference>
<protein>
    <submittedName>
        <fullName evidence="3">VaFE repeat-containing surface-anchored protein</fullName>
    </submittedName>
</protein>
<dbReference type="EMBL" id="CP067134">
    <property type="protein sequence ID" value="WCR10056.1"/>
    <property type="molecule type" value="Genomic_DNA"/>
</dbReference>
<dbReference type="NCBIfam" id="NF033903">
    <property type="entry name" value="VaFE_rpt"/>
    <property type="match status" value="2"/>
</dbReference>
<dbReference type="RefSeq" id="WP_272858116.1">
    <property type="nucleotide sequence ID" value="NZ_CP067134.1"/>
</dbReference>
<evidence type="ECO:0000259" key="2">
    <source>
        <dbReference type="Pfam" id="PF18202"/>
    </source>
</evidence>
<keyword evidence="4" id="KW-1185">Reference proteome</keyword>
<dbReference type="InterPro" id="IPR041100">
    <property type="entry name" value="TQ"/>
</dbReference>
<reference evidence="3 4" key="1">
    <citation type="submission" date="2021-01" db="EMBL/GenBank/DDBJ databases">
        <title>Biogeographic distribution of Paracoccus.</title>
        <authorList>
            <person name="Hollensteiner J."/>
            <person name="Leineberger J."/>
            <person name="Brinkhoff T."/>
            <person name="Daniel R."/>
        </authorList>
    </citation>
    <scope>NUCLEOTIDE SEQUENCE [LARGE SCALE GENOMIC DNA]</scope>
    <source>
        <strain evidence="3 4">LMG25392</strain>
    </source>
</reference>
<feature type="domain" description="T-Q ester bond containing" evidence="2">
    <location>
        <begin position="160"/>
        <end position="237"/>
    </location>
</feature>
<name>A0ABY7SV56_9RHOB</name>
<accession>A0ABY7SV56</accession>